<dbReference type="Gramene" id="KQK21799">
    <property type="protein sequence ID" value="KQK21799"/>
    <property type="gene ID" value="BRADI_1g63180v3"/>
</dbReference>
<dbReference type="Gene3D" id="2.60.120.10">
    <property type="entry name" value="Jelly Rolls"/>
    <property type="match status" value="2"/>
</dbReference>
<evidence type="ECO:0000313" key="4">
    <source>
        <dbReference type="EnsemblPlants" id="KQK21799"/>
    </source>
</evidence>
<dbReference type="ExpressionAtlas" id="A0A0Q3HG34">
    <property type="expression patterns" value="baseline"/>
</dbReference>
<dbReference type="InterPro" id="IPR011051">
    <property type="entry name" value="RmlC_Cupin_sf"/>
</dbReference>
<organism evidence="3">
    <name type="scientific">Brachypodium distachyon</name>
    <name type="common">Purple false brome</name>
    <name type="synonym">Trachynia distachya</name>
    <dbReference type="NCBI Taxonomy" id="15368"/>
    <lineage>
        <taxon>Eukaryota</taxon>
        <taxon>Viridiplantae</taxon>
        <taxon>Streptophyta</taxon>
        <taxon>Embryophyta</taxon>
        <taxon>Tracheophyta</taxon>
        <taxon>Spermatophyta</taxon>
        <taxon>Magnoliopsida</taxon>
        <taxon>Liliopsida</taxon>
        <taxon>Poales</taxon>
        <taxon>Poaceae</taxon>
        <taxon>BOP clade</taxon>
        <taxon>Pooideae</taxon>
        <taxon>Stipodae</taxon>
        <taxon>Brachypodieae</taxon>
        <taxon>Brachypodium</taxon>
    </lineage>
</organism>
<accession>A0A0Q3HG34</accession>
<dbReference type="STRING" id="15368.A0A0Q3HG34"/>
<dbReference type="OrthoDB" id="2019862at2759"/>
<dbReference type="SUPFAM" id="SSF51182">
    <property type="entry name" value="RmlC-like cupins"/>
    <property type="match status" value="1"/>
</dbReference>
<reference evidence="3" key="2">
    <citation type="submission" date="2017-06" db="EMBL/GenBank/DDBJ databases">
        <title>WGS assembly of Brachypodium distachyon.</title>
        <authorList>
            <consortium name="The International Brachypodium Initiative"/>
            <person name="Lucas S."/>
            <person name="Harmon-Smith M."/>
            <person name="Lail K."/>
            <person name="Tice H."/>
            <person name="Grimwood J."/>
            <person name="Bruce D."/>
            <person name="Barry K."/>
            <person name="Shu S."/>
            <person name="Lindquist E."/>
            <person name="Wang M."/>
            <person name="Pitluck S."/>
            <person name="Vogel J.P."/>
            <person name="Garvin D.F."/>
            <person name="Mockler T.C."/>
            <person name="Schmutz J."/>
            <person name="Rokhsar D."/>
            <person name="Bevan M.W."/>
        </authorList>
    </citation>
    <scope>NUCLEOTIDE SEQUENCE</scope>
    <source>
        <strain evidence="3">Bd21</strain>
    </source>
</reference>
<evidence type="ECO:0000313" key="5">
    <source>
        <dbReference type="Proteomes" id="UP000008810"/>
    </source>
</evidence>
<reference evidence="4" key="3">
    <citation type="submission" date="2018-08" db="UniProtKB">
        <authorList>
            <consortium name="EnsemblPlants"/>
        </authorList>
    </citation>
    <scope>IDENTIFICATION</scope>
    <source>
        <strain evidence="4">cv. Bd21</strain>
    </source>
</reference>
<proteinExistence type="predicted"/>
<dbReference type="InterPro" id="IPR050253">
    <property type="entry name" value="Seed_Storage-Functional"/>
</dbReference>
<dbReference type="Proteomes" id="UP000008810">
    <property type="component" value="Chromosome 1"/>
</dbReference>
<gene>
    <name evidence="3" type="ORF">BRADI_1g63180v3</name>
</gene>
<dbReference type="CDD" id="cd02244">
    <property type="entry name" value="cupin_7S_vicilin-like_N"/>
    <property type="match status" value="1"/>
</dbReference>
<sequence length="675" mass="74792">MEMKSTRWKPTRMGRLQIPQQSVTNLCGFGGSNASPLSLTSSQEQQLTVYFRTRGESHKKTFALSSSSFLTCANKSYFSLSHVGFEETCEYPDLRSPVPLPATEHSWKARDAATSPCFPSTRRSFASLTARRLPPSSLSQHKPHGSHRVIEIAQRKPSNKEQATNSEQARRPMDRCGVVVMTPLLTLLLLLSGRSAMGAPRYRERWEQEGPEWRPDEEGKGGKGLFLLDNVEKVVDSEGGQVHVVRGPFVPEQPWQQYGACREGLMHIGFITMEPKTLFVPQYIDSNLILFVQRGEVKIGWIHNDELVQKQLKMGDVLHIEAGATFYMVNTGKGQRLQIICSIDASDSPIGLGPYQSFFLTGGGNPTSVLAGFDPKMLVTAFNTTYDEVARLFRPETRGPFVSFGTEPGSGGKERGQREEEGDAGNKEEASRKAGPWRPVGRGDDEERDDEQSSTWSWRKLMGSFIGFGGASNDAAQLENKKDKTVRAPEPYNLFDHEPGFRNAYGWSVSVDKHAYEPLDHSDIGVYLVNLTAGSMMAPHVNPRATEYGVVLGGEGEVQVVFPNGSLAMSARVRPGDVFWIPRYFPFAQVASRSGPFEFFGFTTSARRNKPQFLVGANSLLRTMLGPELAAGFGVPEKELGELMRAQKEAVILSSLPEKEEKGREQSVIKQVAKE</sequence>
<protein>
    <recommendedName>
        <fullName evidence="2">Cupin type-1 domain-containing protein</fullName>
    </recommendedName>
</protein>
<dbReference type="SMART" id="SM00835">
    <property type="entry name" value="Cupin_1"/>
    <property type="match status" value="2"/>
</dbReference>
<evidence type="ECO:0000256" key="1">
    <source>
        <dbReference type="SAM" id="MobiDB-lite"/>
    </source>
</evidence>
<feature type="domain" description="Cupin type-1" evidence="2">
    <location>
        <begin position="226"/>
        <end position="390"/>
    </location>
</feature>
<reference evidence="3 4" key="1">
    <citation type="journal article" date="2010" name="Nature">
        <title>Genome sequencing and analysis of the model grass Brachypodium distachyon.</title>
        <authorList>
            <consortium name="International Brachypodium Initiative"/>
        </authorList>
    </citation>
    <scope>NUCLEOTIDE SEQUENCE [LARGE SCALE GENOMIC DNA]</scope>
    <source>
        <strain evidence="3 4">Bd21</strain>
    </source>
</reference>
<dbReference type="EMBL" id="CM000880">
    <property type="protein sequence ID" value="KQK21799.1"/>
    <property type="molecule type" value="Genomic_DNA"/>
</dbReference>
<keyword evidence="5" id="KW-1185">Reference proteome</keyword>
<evidence type="ECO:0000259" key="2">
    <source>
        <dbReference type="SMART" id="SM00835"/>
    </source>
</evidence>
<dbReference type="Pfam" id="PF00190">
    <property type="entry name" value="Cupin_1"/>
    <property type="match status" value="2"/>
</dbReference>
<feature type="domain" description="Cupin type-1" evidence="2">
    <location>
        <begin position="492"/>
        <end position="641"/>
    </location>
</feature>
<dbReference type="PANTHER" id="PTHR31189">
    <property type="entry name" value="OS03G0336100 PROTEIN-RELATED"/>
    <property type="match status" value="1"/>
</dbReference>
<dbReference type="AlphaFoldDB" id="A0A0Q3HG34"/>
<dbReference type="PANTHER" id="PTHR31189:SF2">
    <property type="entry name" value="RMLC-LIKE CUPINS SUPERFAMILY PROTEIN"/>
    <property type="match status" value="1"/>
</dbReference>
<name>A0A0Q3HG34_BRADI</name>
<dbReference type="InterPro" id="IPR006045">
    <property type="entry name" value="Cupin_1"/>
</dbReference>
<feature type="compositionally biased region" description="Basic and acidic residues" evidence="1">
    <location>
        <begin position="412"/>
        <end position="432"/>
    </location>
</feature>
<dbReference type="FunCoup" id="A0A0Q3HG34">
    <property type="interactions" value="2444"/>
</dbReference>
<feature type="region of interest" description="Disordered" evidence="1">
    <location>
        <begin position="132"/>
        <end position="171"/>
    </location>
</feature>
<evidence type="ECO:0000313" key="3">
    <source>
        <dbReference type="EMBL" id="KQK21799.1"/>
    </source>
</evidence>
<dbReference type="InParanoid" id="A0A0Q3HG34"/>
<feature type="region of interest" description="Disordered" evidence="1">
    <location>
        <begin position="398"/>
        <end position="454"/>
    </location>
</feature>
<dbReference type="CDD" id="cd02245">
    <property type="entry name" value="cupin_7S_vicilin-like_C"/>
    <property type="match status" value="1"/>
</dbReference>
<dbReference type="InterPro" id="IPR014710">
    <property type="entry name" value="RmlC-like_jellyroll"/>
</dbReference>
<dbReference type="EnsemblPlants" id="KQK21799">
    <property type="protein sequence ID" value="KQK21799"/>
    <property type="gene ID" value="BRADI_1g63180v3"/>
</dbReference>